<comment type="subunit">
    <text evidence="1">Forms a complex composed of PxpA, PxpB and PxpC.</text>
</comment>
<dbReference type="RefSeq" id="WP_029990968.1">
    <property type="nucleotide sequence ID" value="NZ_ATMJ01000037.1"/>
</dbReference>
<dbReference type="SUPFAM" id="SSF88713">
    <property type="entry name" value="Glycoside hydrolase/deacetylase"/>
    <property type="match status" value="1"/>
</dbReference>
<dbReference type="Proteomes" id="UP000028602">
    <property type="component" value="Unassembled WGS sequence"/>
</dbReference>
<dbReference type="OrthoDB" id="9773478at2"/>
<dbReference type="EMBL" id="JMPR01000033">
    <property type="protein sequence ID" value="KFD19152.1"/>
    <property type="molecule type" value="Genomic_DNA"/>
</dbReference>
<keyword evidence="1" id="KW-0547">Nucleotide-binding</keyword>
<keyword evidence="1" id="KW-0378">Hydrolase</keyword>
<dbReference type="NCBIfam" id="NF003816">
    <property type="entry name" value="PRK05406.1-5"/>
    <property type="match status" value="1"/>
</dbReference>
<proteinExistence type="inferred from homology"/>
<accession>A0A085JFA6</accession>
<gene>
    <name evidence="1" type="primary">pxpA</name>
    <name evidence="2" type="ORF">GTPT_1938</name>
</gene>
<dbReference type="PANTHER" id="PTHR30292:SF0">
    <property type="entry name" value="5-OXOPROLINASE SUBUNIT A"/>
    <property type="match status" value="1"/>
</dbReference>
<evidence type="ECO:0000256" key="1">
    <source>
        <dbReference type="HAMAP-Rule" id="MF_00691"/>
    </source>
</evidence>
<protein>
    <recommendedName>
        <fullName evidence="1">5-oxoprolinase subunit A</fullName>
        <shortName evidence="1">5-OPase subunit A</shortName>
        <ecNumber evidence="1">3.5.2.9</ecNumber>
    </recommendedName>
    <alternativeName>
        <fullName evidence="1">5-oxoprolinase (ATP-hydrolyzing) subunit A</fullName>
    </alternativeName>
</protein>
<dbReference type="GO" id="GO:0017168">
    <property type="term" value="F:5-oxoprolinase (ATP-hydrolyzing) activity"/>
    <property type="evidence" value="ECO:0007669"/>
    <property type="project" value="UniProtKB-UniRule"/>
</dbReference>
<keyword evidence="1" id="KW-0067">ATP-binding</keyword>
<comment type="similarity">
    <text evidence="1">Belongs to the LamB/PxpA family.</text>
</comment>
<dbReference type="EC" id="3.5.2.9" evidence="1"/>
<dbReference type="GO" id="GO:0005975">
    <property type="term" value="P:carbohydrate metabolic process"/>
    <property type="evidence" value="ECO:0007669"/>
    <property type="project" value="InterPro"/>
</dbReference>
<dbReference type="InterPro" id="IPR011330">
    <property type="entry name" value="Glyco_hydro/deAcase_b/a-brl"/>
</dbReference>
<evidence type="ECO:0000313" key="3">
    <source>
        <dbReference type="Proteomes" id="UP000028602"/>
    </source>
</evidence>
<comment type="function">
    <text evidence="1">Catalyzes the cleavage of 5-oxoproline to form L-glutamate coupled to the hydrolysis of ATP to ADP and inorganic phosphate.</text>
</comment>
<dbReference type="eggNOG" id="COG1540">
    <property type="taxonomic scope" value="Bacteria"/>
</dbReference>
<comment type="catalytic activity">
    <reaction evidence="1">
        <text>5-oxo-L-proline + ATP + 2 H2O = L-glutamate + ADP + phosphate + H(+)</text>
        <dbReference type="Rhea" id="RHEA:10348"/>
        <dbReference type="ChEBI" id="CHEBI:15377"/>
        <dbReference type="ChEBI" id="CHEBI:15378"/>
        <dbReference type="ChEBI" id="CHEBI:29985"/>
        <dbReference type="ChEBI" id="CHEBI:30616"/>
        <dbReference type="ChEBI" id="CHEBI:43474"/>
        <dbReference type="ChEBI" id="CHEBI:58402"/>
        <dbReference type="ChEBI" id="CHEBI:456216"/>
        <dbReference type="EC" id="3.5.2.9"/>
    </reaction>
</comment>
<name>A0A085JFA6_9GAMM</name>
<dbReference type="Pfam" id="PF03746">
    <property type="entry name" value="LamB_YcsF"/>
    <property type="match status" value="1"/>
</dbReference>
<dbReference type="CDD" id="cd10787">
    <property type="entry name" value="LamB_YcsF_like"/>
    <property type="match status" value="1"/>
</dbReference>
<dbReference type="HAMAP" id="MF_00691">
    <property type="entry name" value="PxpA"/>
    <property type="match status" value="1"/>
</dbReference>
<dbReference type="GO" id="GO:0005524">
    <property type="term" value="F:ATP binding"/>
    <property type="evidence" value="ECO:0007669"/>
    <property type="project" value="UniProtKB-UniRule"/>
</dbReference>
<evidence type="ECO:0000313" key="2">
    <source>
        <dbReference type="EMBL" id="KFD19152.1"/>
    </source>
</evidence>
<dbReference type="InterPro" id="IPR005501">
    <property type="entry name" value="LamB/YcsF/PxpA-like"/>
</dbReference>
<keyword evidence="3" id="KW-1185">Reference proteome</keyword>
<organism evidence="2 3">
    <name type="scientific">Tatumella ptyseos ATCC 33301</name>
    <dbReference type="NCBI Taxonomy" id="1005995"/>
    <lineage>
        <taxon>Bacteria</taxon>
        <taxon>Pseudomonadati</taxon>
        <taxon>Pseudomonadota</taxon>
        <taxon>Gammaproteobacteria</taxon>
        <taxon>Enterobacterales</taxon>
        <taxon>Erwiniaceae</taxon>
        <taxon>Tatumella</taxon>
    </lineage>
</organism>
<reference evidence="2 3" key="1">
    <citation type="submission" date="2014-05" db="EMBL/GenBank/DDBJ databases">
        <title>ATOL: Assembling a taxonomically balanced genome-scale reconstruction of the evolutionary history of the Enterobacteriaceae.</title>
        <authorList>
            <person name="Plunkett G.III."/>
            <person name="Neeno-Eckwall E.C."/>
            <person name="Glasner J.D."/>
            <person name="Perna N.T."/>
        </authorList>
    </citation>
    <scope>NUCLEOTIDE SEQUENCE [LARGE SCALE GENOMIC DNA]</scope>
    <source>
        <strain evidence="2 3">ATCC 33301</strain>
    </source>
</reference>
<comment type="caution">
    <text evidence="2">The sequence shown here is derived from an EMBL/GenBank/DDBJ whole genome shotgun (WGS) entry which is preliminary data.</text>
</comment>
<dbReference type="Gene3D" id="3.20.20.370">
    <property type="entry name" value="Glycoside hydrolase/deacetylase"/>
    <property type="match status" value="1"/>
</dbReference>
<dbReference type="AlphaFoldDB" id="A0A085JFA6"/>
<sequence length="259" mass="28280">MLIDLNCDMGESYGVWEMGDDEEMLNIVTSANIACGFHAGDPEVMFTTLQNARQKNVAVGAHPGFPDITGFGRRVIKGFSSREIRNMMIYQIGALKAMAESQGLRLQHVKTHGALGNMAAEDEDMASAVAEAIYQVDKELLMVVMPGMCTEKAALRQGLRVIREVYLDRAYADNGNLLSRRLPGAVLHDPRVASERLLQMIGSSEITTVNGQRIPVKIDSVCVHGDSHGAGAMAKEARFLLENQGITFAPMSEVIRSKN</sequence>
<dbReference type="NCBIfam" id="NF003814">
    <property type="entry name" value="PRK05406.1-3"/>
    <property type="match status" value="1"/>
</dbReference>
<dbReference type="PANTHER" id="PTHR30292">
    <property type="entry name" value="UNCHARACTERIZED PROTEIN YBGL-RELATED"/>
    <property type="match status" value="1"/>
</dbReference>